<sequence>MKHSTLSALLVSVSLLLAASVQADEVLSTAHDNTAGKSVGALTGVMVGGAAGGPLGALVGAGIGWLAGWGVQEGTGLSENAYQVRTADGDTKVVRSPNRQFAIGEQVDRQAGRLHARTDSGQAPASGLCAAPATSAESRC</sequence>
<feature type="signal peptide" evidence="2">
    <location>
        <begin position="1"/>
        <end position="23"/>
    </location>
</feature>
<gene>
    <name evidence="3" type="ORF">SAMN05216229_10365</name>
</gene>
<protein>
    <recommendedName>
        <fullName evidence="5">Outer membrane lipoprotein SlyB</fullName>
    </recommendedName>
</protein>
<dbReference type="EMBL" id="FOXM01000003">
    <property type="protein sequence ID" value="SFP51340.1"/>
    <property type="molecule type" value="Genomic_DNA"/>
</dbReference>
<evidence type="ECO:0000313" key="3">
    <source>
        <dbReference type="EMBL" id="SFP51340.1"/>
    </source>
</evidence>
<organism evidence="3 4">
    <name type="scientific">Geopseudomonas sagittaria</name>
    <dbReference type="NCBI Taxonomy" id="1135990"/>
    <lineage>
        <taxon>Bacteria</taxon>
        <taxon>Pseudomonadati</taxon>
        <taxon>Pseudomonadota</taxon>
        <taxon>Gammaproteobacteria</taxon>
        <taxon>Pseudomonadales</taxon>
        <taxon>Pseudomonadaceae</taxon>
        <taxon>Geopseudomonas</taxon>
    </lineage>
</organism>
<evidence type="ECO:0000256" key="1">
    <source>
        <dbReference type="SAM" id="MobiDB-lite"/>
    </source>
</evidence>
<evidence type="ECO:0000313" key="4">
    <source>
        <dbReference type="Proteomes" id="UP000243084"/>
    </source>
</evidence>
<proteinExistence type="predicted"/>
<feature type="chain" id="PRO_5017236110" description="Outer membrane lipoprotein SlyB" evidence="2">
    <location>
        <begin position="24"/>
        <end position="140"/>
    </location>
</feature>
<reference evidence="4" key="1">
    <citation type="submission" date="2016-10" db="EMBL/GenBank/DDBJ databases">
        <authorList>
            <person name="Varghese N."/>
            <person name="Submissions S."/>
        </authorList>
    </citation>
    <scope>NUCLEOTIDE SEQUENCE [LARGE SCALE GENOMIC DNA]</scope>
    <source>
        <strain evidence="4">JCM 18195</strain>
    </source>
</reference>
<evidence type="ECO:0000256" key="2">
    <source>
        <dbReference type="SAM" id="SignalP"/>
    </source>
</evidence>
<dbReference type="AlphaFoldDB" id="A0A1I5QZ05"/>
<accession>A0A1I5QZ05</accession>
<name>A0A1I5QZ05_9GAMM</name>
<dbReference type="RefSeq" id="WP_245768207.1">
    <property type="nucleotide sequence ID" value="NZ_FOXM01000003.1"/>
</dbReference>
<feature type="region of interest" description="Disordered" evidence="1">
    <location>
        <begin position="111"/>
        <end position="140"/>
    </location>
</feature>
<dbReference type="Proteomes" id="UP000243084">
    <property type="component" value="Unassembled WGS sequence"/>
</dbReference>
<keyword evidence="2" id="KW-0732">Signal</keyword>
<evidence type="ECO:0008006" key="5">
    <source>
        <dbReference type="Google" id="ProtNLM"/>
    </source>
</evidence>
<keyword evidence="4" id="KW-1185">Reference proteome</keyword>